<dbReference type="GO" id="GO:0016020">
    <property type="term" value="C:membrane"/>
    <property type="evidence" value="ECO:0007669"/>
    <property type="project" value="UniProtKB-SubCell"/>
</dbReference>
<evidence type="ECO:0000256" key="3">
    <source>
        <dbReference type="ARBA" id="ARBA00022989"/>
    </source>
</evidence>
<dbReference type="PANTHER" id="PTHR31746:SF3">
    <property type="entry name" value="TRANSMEMBRANE PROTEIN 229B"/>
    <property type="match status" value="1"/>
</dbReference>
<comment type="caution">
    <text evidence="6">The sequence shown here is derived from an EMBL/GenBank/DDBJ whole genome shotgun (WGS) entry which is preliminary data.</text>
</comment>
<dbReference type="EMBL" id="JAGSOJ010000002">
    <property type="protein sequence ID" value="MCM1990673.1"/>
    <property type="molecule type" value="Genomic_DNA"/>
</dbReference>
<dbReference type="Proteomes" id="UP001056429">
    <property type="component" value="Unassembled WGS sequence"/>
</dbReference>
<accession>A0A9J6P3N2</accession>
<organism evidence="6 7">
    <name type="scientific">Oceanirhabdus seepicola</name>
    <dbReference type="NCBI Taxonomy" id="2828781"/>
    <lineage>
        <taxon>Bacteria</taxon>
        <taxon>Bacillati</taxon>
        <taxon>Bacillota</taxon>
        <taxon>Clostridia</taxon>
        <taxon>Eubacteriales</taxon>
        <taxon>Clostridiaceae</taxon>
        <taxon>Oceanirhabdus</taxon>
    </lineage>
</organism>
<comment type="subcellular location">
    <subcellularLocation>
        <location evidence="1">Membrane</location>
        <topology evidence="1">Multi-pass membrane protein</topology>
    </subcellularLocation>
</comment>
<evidence type="ECO:0000256" key="1">
    <source>
        <dbReference type="ARBA" id="ARBA00004141"/>
    </source>
</evidence>
<evidence type="ECO:0000256" key="4">
    <source>
        <dbReference type="ARBA" id="ARBA00023136"/>
    </source>
</evidence>
<evidence type="ECO:0000256" key="5">
    <source>
        <dbReference type="SAM" id="Phobius"/>
    </source>
</evidence>
<evidence type="ECO:0008006" key="8">
    <source>
        <dbReference type="Google" id="ProtNLM"/>
    </source>
</evidence>
<dbReference type="AlphaFoldDB" id="A0A9J6P3N2"/>
<name>A0A9J6P3N2_9CLOT</name>
<gene>
    <name evidence="6" type="ORF">KDK92_13150</name>
</gene>
<feature type="transmembrane region" description="Helical" evidence="5">
    <location>
        <begin position="101"/>
        <end position="123"/>
    </location>
</feature>
<keyword evidence="2 5" id="KW-0812">Transmembrane</keyword>
<keyword evidence="4 5" id="KW-0472">Membrane</keyword>
<dbReference type="PANTHER" id="PTHR31746">
    <property type="entry name" value="TRANSMEMBRANE PROTEIN 229 FAMILY MEMBER"/>
    <property type="match status" value="1"/>
</dbReference>
<dbReference type="RefSeq" id="WP_250859765.1">
    <property type="nucleotide sequence ID" value="NZ_JAGSOJ010000002.1"/>
</dbReference>
<dbReference type="InterPro" id="IPR010540">
    <property type="entry name" value="CmpB_TMEM229"/>
</dbReference>
<feature type="transmembrane region" description="Helical" evidence="5">
    <location>
        <begin position="64"/>
        <end position="89"/>
    </location>
</feature>
<proteinExistence type="predicted"/>
<protein>
    <recommendedName>
        <fullName evidence="8">ABC-transporter type IV</fullName>
    </recommendedName>
</protein>
<keyword evidence="3 5" id="KW-1133">Transmembrane helix</keyword>
<evidence type="ECO:0000313" key="6">
    <source>
        <dbReference type="EMBL" id="MCM1990673.1"/>
    </source>
</evidence>
<feature type="transmembrane region" description="Helical" evidence="5">
    <location>
        <begin position="30"/>
        <end position="52"/>
    </location>
</feature>
<dbReference type="Pfam" id="PF06541">
    <property type="entry name" value="ABC_trans_CmpB"/>
    <property type="match status" value="1"/>
</dbReference>
<evidence type="ECO:0000256" key="2">
    <source>
        <dbReference type="ARBA" id="ARBA00022692"/>
    </source>
</evidence>
<reference evidence="6" key="2">
    <citation type="submission" date="2021-04" db="EMBL/GenBank/DDBJ databases">
        <authorList>
            <person name="Dong X."/>
        </authorList>
    </citation>
    <scope>NUCLEOTIDE SEQUENCE</scope>
    <source>
        <strain evidence="6">ZWT</strain>
    </source>
</reference>
<keyword evidence="7" id="KW-1185">Reference proteome</keyword>
<reference evidence="6" key="1">
    <citation type="journal article" date="2021" name="mSystems">
        <title>Bacteria and Archaea Synergistically Convert Glycine Betaine to Biogenic Methane in the Formosa Cold Seep of the South China Sea.</title>
        <authorList>
            <person name="Li L."/>
            <person name="Zhang W."/>
            <person name="Zhang S."/>
            <person name="Song L."/>
            <person name="Sun Q."/>
            <person name="Zhang H."/>
            <person name="Xiang H."/>
            <person name="Dong X."/>
        </authorList>
    </citation>
    <scope>NUCLEOTIDE SEQUENCE</scope>
    <source>
        <strain evidence="6">ZWT</strain>
    </source>
</reference>
<sequence length="141" mass="15975">MNKYTRFIIYGLVGWCAEIIWNGVRSLIAGNLILVGWTSMWMFPIYGLMIFLEPIHNRIRKFPLIIRGGIYTVLVFLVEFLTGLILSGILGACPWDYAGSSLSVCGVIRLDFAPVWFIGGLLFEKLHDILKSINFKKDTVS</sequence>
<feature type="transmembrane region" description="Helical" evidence="5">
    <location>
        <begin position="7"/>
        <end position="24"/>
    </location>
</feature>
<evidence type="ECO:0000313" key="7">
    <source>
        <dbReference type="Proteomes" id="UP001056429"/>
    </source>
</evidence>